<comment type="caution">
    <text evidence="2">The sequence shown here is derived from an EMBL/GenBank/DDBJ whole genome shotgun (WGS) entry which is preliminary data.</text>
</comment>
<feature type="region of interest" description="Disordered" evidence="1">
    <location>
        <begin position="110"/>
        <end position="137"/>
    </location>
</feature>
<feature type="region of interest" description="Disordered" evidence="1">
    <location>
        <begin position="57"/>
        <end position="94"/>
    </location>
</feature>
<evidence type="ECO:0000256" key="1">
    <source>
        <dbReference type="SAM" id="MobiDB-lite"/>
    </source>
</evidence>
<dbReference type="EMBL" id="JANPWB010000011">
    <property type="protein sequence ID" value="KAJ1123548.1"/>
    <property type="molecule type" value="Genomic_DNA"/>
</dbReference>
<evidence type="ECO:0000313" key="2">
    <source>
        <dbReference type="EMBL" id="KAJ1123548.1"/>
    </source>
</evidence>
<reference evidence="2" key="1">
    <citation type="journal article" date="2022" name="bioRxiv">
        <title>Sequencing and chromosome-scale assembly of the giantPleurodeles waltlgenome.</title>
        <authorList>
            <person name="Brown T."/>
            <person name="Elewa A."/>
            <person name="Iarovenko S."/>
            <person name="Subramanian E."/>
            <person name="Araus A.J."/>
            <person name="Petzold A."/>
            <person name="Susuki M."/>
            <person name="Suzuki K.-i.T."/>
            <person name="Hayashi T."/>
            <person name="Toyoda A."/>
            <person name="Oliveira C."/>
            <person name="Osipova E."/>
            <person name="Leigh N.D."/>
            <person name="Simon A."/>
            <person name="Yun M.H."/>
        </authorList>
    </citation>
    <scope>NUCLEOTIDE SEQUENCE</scope>
    <source>
        <strain evidence="2">20211129_DDA</strain>
        <tissue evidence="2">Liver</tissue>
    </source>
</reference>
<organism evidence="2 3">
    <name type="scientific">Pleurodeles waltl</name>
    <name type="common">Iberian ribbed newt</name>
    <dbReference type="NCBI Taxonomy" id="8319"/>
    <lineage>
        <taxon>Eukaryota</taxon>
        <taxon>Metazoa</taxon>
        <taxon>Chordata</taxon>
        <taxon>Craniata</taxon>
        <taxon>Vertebrata</taxon>
        <taxon>Euteleostomi</taxon>
        <taxon>Amphibia</taxon>
        <taxon>Batrachia</taxon>
        <taxon>Caudata</taxon>
        <taxon>Salamandroidea</taxon>
        <taxon>Salamandridae</taxon>
        <taxon>Pleurodelinae</taxon>
        <taxon>Pleurodeles</taxon>
    </lineage>
</organism>
<dbReference type="AlphaFoldDB" id="A0AAV7P5I1"/>
<proteinExistence type="predicted"/>
<dbReference type="Proteomes" id="UP001066276">
    <property type="component" value="Chromosome 7"/>
</dbReference>
<accession>A0AAV7P5I1</accession>
<gene>
    <name evidence="2" type="ORF">NDU88_002017</name>
</gene>
<feature type="compositionally biased region" description="Low complexity" evidence="1">
    <location>
        <begin position="59"/>
        <end position="88"/>
    </location>
</feature>
<evidence type="ECO:0000313" key="3">
    <source>
        <dbReference type="Proteomes" id="UP001066276"/>
    </source>
</evidence>
<protein>
    <submittedName>
        <fullName evidence="2">Uncharacterized protein</fullName>
    </submittedName>
</protein>
<name>A0AAV7P5I1_PLEWA</name>
<keyword evidence="3" id="KW-1185">Reference proteome</keyword>
<sequence>MNVRTLRCHHYRTARGRPRGIILYTVGPITTSDPITHKQPNVNGAAPDARYLASKNTVGAGAPEPLGAPGTPPAARRGAPGQPRCARPLTGEPCLNGADRPAVAGVPPLLCDDAGSARGHLAPGGGAVAGSGPQLPG</sequence>